<protein>
    <recommendedName>
        <fullName evidence="5">SGNH/GDSL hydrolase family protein</fullName>
    </recommendedName>
</protein>
<gene>
    <name evidence="3" type="ORF">GCM10009105_17280</name>
</gene>
<evidence type="ECO:0000256" key="2">
    <source>
        <dbReference type="SAM" id="SignalP"/>
    </source>
</evidence>
<keyword evidence="4" id="KW-1185">Reference proteome</keyword>
<sequence>MRGFLLKLLAASALIVMAEAAFQAGIWEPLAKPDSHAGTSVRLKRALTDPTVRRIDYVTLGSSRPEYGIDHALLAATAQQSGHVHADLTMPGSHWMTIGILTRWLQREHPEVRGGIVALSIADLAYPGNGNYELGIVYPFRDIGDIPWIAQHVPFERSDVESYGAYSALFGWRQDVRDFIAAPRQRRVSLNWFAQLPTSTMLFSNPESHGDMCAFGLDRLSACDRVDASTDPQHDGLKRQCKELRGMASGRSDFRLSQQPLSVSMQKTRDIVQAQLRATQWPEPPLVVLMPVPGIWTRDVLGIGLHDWALAILQPLADEGRIHLVDATGFFDRDGDAGCSAFFDFYHQNAEGRERFTRWLLPQVESMLYANPGSSGSRLSTTASQASNHLPTPARN</sequence>
<organism evidence="3 4">
    <name type="scientific">Dokdonella soli</name>
    <dbReference type="NCBI Taxonomy" id="529810"/>
    <lineage>
        <taxon>Bacteria</taxon>
        <taxon>Pseudomonadati</taxon>
        <taxon>Pseudomonadota</taxon>
        <taxon>Gammaproteobacteria</taxon>
        <taxon>Lysobacterales</taxon>
        <taxon>Rhodanobacteraceae</taxon>
        <taxon>Dokdonella</taxon>
    </lineage>
</organism>
<dbReference type="Proteomes" id="UP001501523">
    <property type="component" value="Unassembled WGS sequence"/>
</dbReference>
<dbReference type="RefSeq" id="WP_343789603.1">
    <property type="nucleotide sequence ID" value="NZ_BAAAEU010000007.1"/>
</dbReference>
<feature type="chain" id="PRO_5047045604" description="SGNH/GDSL hydrolase family protein" evidence="2">
    <location>
        <begin position="24"/>
        <end position="396"/>
    </location>
</feature>
<evidence type="ECO:0000313" key="3">
    <source>
        <dbReference type="EMBL" id="GAA0713664.1"/>
    </source>
</evidence>
<feature type="region of interest" description="Disordered" evidence="1">
    <location>
        <begin position="372"/>
        <end position="396"/>
    </location>
</feature>
<comment type="caution">
    <text evidence="3">The sequence shown here is derived from an EMBL/GenBank/DDBJ whole genome shotgun (WGS) entry which is preliminary data.</text>
</comment>
<evidence type="ECO:0000313" key="4">
    <source>
        <dbReference type="Proteomes" id="UP001501523"/>
    </source>
</evidence>
<keyword evidence="2" id="KW-0732">Signal</keyword>
<name>A0ABN1IHE5_9GAMM</name>
<reference evidence="3 4" key="1">
    <citation type="journal article" date="2019" name="Int. J. Syst. Evol. Microbiol.">
        <title>The Global Catalogue of Microorganisms (GCM) 10K type strain sequencing project: providing services to taxonomists for standard genome sequencing and annotation.</title>
        <authorList>
            <consortium name="The Broad Institute Genomics Platform"/>
            <consortium name="The Broad Institute Genome Sequencing Center for Infectious Disease"/>
            <person name="Wu L."/>
            <person name="Ma J."/>
        </authorList>
    </citation>
    <scope>NUCLEOTIDE SEQUENCE [LARGE SCALE GENOMIC DNA]</scope>
    <source>
        <strain evidence="3 4">JCM 15421</strain>
    </source>
</reference>
<evidence type="ECO:0000256" key="1">
    <source>
        <dbReference type="SAM" id="MobiDB-lite"/>
    </source>
</evidence>
<dbReference type="EMBL" id="BAAAEU010000007">
    <property type="protein sequence ID" value="GAA0713664.1"/>
    <property type="molecule type" value="Genomic_DNA"/>
</dbReference>
<accession>A0ABN1IHE5</accession>
<evidence type="ECO:0008006" key="5">
    <source>
        <dbReference type="Google" id="ProtNLM"/>
    </source>
</evidence>
<feature type="signal peptide" evidence="2">
    <location>
        <begin position="1"/>
        <end position="23"/>
    </location>
</feature>
<proteinExistence type="predicted"/>
<dbReference type="SUPFAM" id="SSF52266">
    <property type="entry name" value="SGNH hydrolase"/>
    <property type="match status" value="1"/>
</dbReference>